<evidence type="ECO:0000313" key="2">
    <source>
        <dbReference type="EMBL" id="PPC74307.1"/>
    </source>
</evidence>
<feature type="transmembrane region" description="Helical" evidence="1">
    <location>
        <begin position="191"/>
        <end position="213"/>
    </location>
</feature>
<name>A0A2S5KHK8_9PROT</name>
<gene>
    <name evidence="2" type="ORF">C4K68_26425</name>
</gene>
<protein>
    <submittedName>
        <fullName evidence="2">Metal-binding protein</fullName>
    </submittedName>
</protein>
<keyword evidence="1" id="KW-0812">Transmembrane</keyword>
<dbReference type="EMBL" id="PRLP01000150">
    <property type="protein sequence ID" value="PPC74307.1"/>
    <property type="molecule type" value="Genomic_DNA"/>
</dbReference>
<dbReference type="OrthoDB" id="9182441at2"/>
<keyword evidence="1" id="KW-0472">Membrane</keyword>
<keyword evidence="1" id="KW-1133">Transmembrane helix</keyword>
<comment type="caution">
    <text evidence="2">The sequence shown here is derived from an EMBL/GenBank/DDBJ whole genome shotgun (WGS) entry which is preliminary data.</text>
</comment>
<organism evidence="2 3">
    <name type="scientific">Proteobacteria bacterium 228</name>
    <dbReference type="NCBI Taxonomy" id="2083153"/>
    <lineage>
        <taxon>Bacteria</taxon>
        <taxon>Pseudomonadati</taxon>
        <taxon>Pseudomonadota</taxon>
    </lineage>
</organism>
<dbReference type="AlphaFoldDB" id="A0A2S5KHK8"/>
<sequence length="274" mass="31177">MGGYSQNLTKRNSGLKIINGYCLICGEYKKLTEDHVPPKGAIVVTKVEQKLISESMGQGKEKIKGVLSRNGSKFKTICKDCNSYLGGSDSEISRLYKEVTPVISKYFSTATDIFSIKKFNLDALKYMRAMIGHILSATTVEECHIPQRETPYFTPLKKFVLGDEQALDDTHDVYYWFYPYRAHLSAKMVAFYHNGQMCILSLLSFFPIAFLIMEKNKGIVPEHANRLDRNSDSLILDLSTKYWDYVSFPFVSLKGNQFYAIQNDNCIISYPIKG</sequence>
<accession>A0A2S5KHK8</accession>
<evidence type="ECO:0000256" key="1">
    <source>
        <dbReference type="SAM" id="Phobius"/>
    </source>
</evidence>
<reference evidence="2 3" key="1">
    <citation type="submission" date="2018-02" db="EMBL/GenBank/DDBJ databases">
        <title>novel marine gammaproteobacteria from coastal saline agro ecosystem.</title>
        <authorList>
            <person name="Krishnan R."/>
            <person name="Ramesh Kumar N."/>
        </authorList>
    </citation>
    <scope>NUCLEOTIDE SEQUENCE [LARGE SCALE GENOMIC DNA]</scope>
    <source>
        <strain evidence="2 3">228</strain>
    </source>
</reference>
<evidence type="ECO:0000313" key="3">
    <source>
        <dbReference type="Proteomes" id="UP000238196"/>
    </source>
</evidence>
<dbReference type="Proteomes" id="UP000238196">
    <property type="component" value="Unassembled WGS sequence"/>
</dbReference>
<proteinExistence type="predicted"/>